<dbReference type="PANTHER" id="PTHR13723">
    <property type="entry name" value="ADAMTS A DISINTEGRIN AND METALLOPROTEASE WITH THROMBOSPONDIN MOTIFS PROTEASE"/>
    <property type="match status" value="1"/>
</dbReference>
<evidence type="ECO:0000256" key="9">
    <source>
        <dbReference type="ARBA" id="ARBA00023180"/>
    </source>
</evidence>
<dbReference type="GO" id="GO:0030198">
    <property type="term" value="P:extracellular matrix organization"/>
    <property type="evidence" value="ECO:0007669"/>
    <property type="project" value="TreeGrafter"/>
</dbReference>
<evidence type="ECO:0000256" key="8">
    <source>
        <dbReference type="ARBA" id="ARBA00023157"/>
    </source>
</evidence>
<keyword evidence="4 10" id="KW-0479">Metal-binding</keyword>
<keyword evidence="7" id="KW-0482">Metalloprotease</keyword>
<dbReference type="InterPro" id="IPR001590">
    <property type="entry name" value="Peptidase_M12B"/>
</dbReference>
<dbReference type="EMBL" id="WJQU01000001">
    <property type="protein sequence ID" value="KAJ6646995.1"/>
    <property type="molecule type" value="Genomic_DNA"/>
</dbReference>
<keyword evidence="6 10" id="KW-0862">Zinc</keyword>
<evidence type="ECO:0000259" key="11">
    <source>
        <dbReference type="PROSITE" id="PS50215"/>
    </source>
</evidence>
<dbReference type="InterPro" id="IPR024079">
    <property type="entry name" value="MetalloPept_cat_dom_sf"/>
</dbReference>
<gene>
    <name evidence="12" type="primary">adt-2</name>
    <name evidence="12" type="ORF">Bhyg_02213</name>
</gene>
<keyword evidence="3" id="KW-0645">Protease</keyword>
<keyword evidence="13" id="KW-1185">Reference proteome</keyword>
<dbReference type="GO" id="GO:0046872">
    <property type="term" value="F:metal ion binding"/>
    <property type="evidence" value="ECO:0007669"/>
    <property type="project" value="UniProtKB-KW"/>
</dbReference>
<name>A0A9Q0NAX0_9DIPT</name>
<dbReference type="InterPro" id="IPR036383">
    <property type="entry name" value="TSP1_rpt_sf"/>
</dbReference>
<comment type="caution">
    <text evidence="10">Lacks conserved residue(s) required for the propagation of feature annotation.</text>
</comment>
<feature type="active site" evidence="10">
    <location>
        <position position="380"/>
    </location>
</feature>
<dbReference type="AlphaFoldDB" id="A0A9Q0NAX0"/>
<sequence>MGLFKKSNVTGERELLGRSDECHYLHIDDDITAALSGCNNKNMNGIILRPSKSLEVKSLNNRLKSILNHTEDVHIVKMIDNFINDTNNFFTKYPGQPESIRQLSRKLFTTPVSRFRNNGIILRSSKSLEVKSLNNRLKSILNHTEDVHIVKMIDNFINDTNNFFTKYPGQPESIRQLSRKLLTTPVSRFRNATLTTKRQPRKRKRATKERKTTVEIAVFFDAAAYRIFAPHFDYDNNKLRDMILAYINGVQSLYHHPSLGIPIDLTIVYIEIMKTQPNELPHYYGERSSLLDSFCEYQKNINPKGDENPNHWDMGLYISGLDFFAYENGRQSTVTMGLATVGGVCIDQYSCVIAEFGTTNIFGKPYPSAGFTSVYIMAHEIGHNLGMHHDSSGNSCPSEGYVMSPSRGTQGETSWSTCSAEVVSNLNYEYDCLNDKPPSVPIDFNSWKYEGYPGQVFTAKKQCELLLIDKDAVVSQTGGYYQLCENLHCRTPHRSGYYFAGPALEGTDCGKEKWCEGGTCVKKRPFVKPIEYVKGGWSSWMNGTCKSECLIDGQGYQRRERKCNNPKPINTDEGCPGPAFSAGLCSDEEVERSVIDFASLKCKEFSERLPDLDPDGFGLQAPHEASRLWMGCAIFCKRRNSGAYYSPRFDLNDLGVDPYFPDGTWCHTDGSQNYYCVQHHCLPENFEISKHNIWDFSEDIPGSWNAHPNDAPLDDKIIQYLSIDEKGRPLRTHLDSNELPEDNRDWESKDYVELPQMKDI</sequence>
<feature type="binding site" evidence="10">
    <location>
        <position position="379"/>
    </location>
    <ligand>
        <name>Zn(2+)</name>
        <dbReference type="ChEBI" id="CHEBI:29105"/>
        <note>catalytic</note>
    </ligand>
</feature>
<protein>
    <submittedName>
        <fullName evidence="12">A disintegrin and metalloproteinase with thrombospondin motifs adt-2</fullName>
    </submittedName>
</protein>
<feature type="binding site" evidence="10">
    <location>
        <position position="383"/>
    </location>
    <ligand>
        <name>Zn(2+)</name>
        <dbReference type="ChEBI" id="CHEBI:29105"/>
        <note>catalytic</note>
    </ligand>
</feature>
<evidence type="ECO:0000256" key="10">
    <source>
        <dbReference type="PROSITE-ProRule" id="PRU00276"/>
    </source>
</evidence>
<evidence type="ECO:0000256" key="4">
    <source>
        <dbReference type="ARBA" id="ARBA00022723"/>
    </source>
</evidence>
<dbReference type="Gene3D" id="3.40.390.10">
    <property type="entry name" value="Collagenase (Catalytic Domain)"/>
    <property type="match status" value="1"/>
</dbReference>
<reference evidence="12" key="1">
    <citation type="submission" date="2022-07" db="EMBL/GenBank/DDBJ databases">
        <authorList>
            <person name="Trinca V."/>
            <person name="Uliana J.V.C."/>
            <person name="Torres T.T."/>
            <person name="Ward R.J."/>
            <person name="Monesi N."/>
        </authorList>
    </citation>
    <scope>NUCLEOTIDE SEQUENCE</scope>
    <source>
        <strain evidence="12">HSMRA1968</strain>
        <tissue evidence="12">Whole embryos</tissue>
    </source>
</reference>
<dbReference type="GO" id="GO:0031012">
    <property type="term" value="C:extracellular matrix"/>
    <property type="evidence" value="ECO:0007669"/>
    <property type="project" value="TreeGrafter"/>
</dbReference>
<dbReference type="PROSITE" id="PS50215">
    <property type="entry name" value="ADAM_MEPRO"/>
    <property type="match status" value="1"/>
</dbReference>
<dbReference type="InterPro" id="IPR050439">
    <property type="entry name" value="ADAMTS_ADAMTS-like"/>
</dbReference>
<keyword evidence="2" id="KW-0964">Secreted</keyword>
<feature type="domain" description="Peptidase M12B" evidence="11">
    <location>
        <begin position="212"/>
        <end position="437"/>
    </location>
</feature>
<evidence type="ECO:0000256" key="3">
    <source>
        <dbReference type="ARBA" id="ARBA00022670"/>
    </source>
</evidence>
<dbReference type="SUPFAM" id="SSF55486">
    <property type="entry name" value="Metalloproteases ('zincins'), catalytic domain"/>
    <property type="match status" value="1"/>
</dbReference>
<dbReference type="GO" id="GO:0005576">
    <property type="term" value="C:extracellular region"/>
    <property type="evidence" value="ECO:0007669"/>
    <property type="project" value="UniProtKB-SubCell"/>
</dbReference>
<feature type="binding site" evidence="10">
    <location>
        <position position="389"/>
    </location>
    <ligand>
        <name>Zn(2+)</name>
        <dbReference type="ChEBI" id="CHEBI:29105"/>
        <note>catalytic</note>
    </ligand>
</feature>
<dbReference type="Gene3D" id="3.40.1620.60">
    <property type="match status" value="1"/>
</dbReference>
<keyword evidence="8" id="KW-1015">Disulfide bond</keyword>
<evidence type="ECO:0000313" key="13">
    <source>
        <dbReference type="Proteomes" id="UP001151699"/>
    </source>
</evidence>
<dbReference type="InterPro" id="IPR041645">
    <property type="entry name" value="ADAMTS_CR_2"/>
</dbReference>
<evidence type="ECO:0000256" key="6">
    <source>
        <dbReference type="ARBA" id="ARBA00022833"/>
    </source>
</evidence>
<dbReference type="Gene3D" id="2.20.100.10">
    <property type="entry name" value="Thrombospondin type-1 (TSP1) repeat"/>
    <property type="match status" value="1"/>
</dbReference>
<organism evidence="12 13">
    <name type="scientific">Pseudolycoriella hygida</name>
    <dbReference type="NCBI Taxonomy" id="35572"/>
    <lineage>
        <taxon>Eukaryota</taxon>
        <taxon>Metazoa</taxon>
        <taxon>Ecdysozoa</taxon>
        <taxon>Arthropoda</taxon>
        <taxon>Hexapoda</taxon>
        <taxon>Insecta</taxon>
        <taxon>Pterygota</taxon>
        <taxon>Neoptera</taxon>
        <taxon>Endopterygota</taxon>
        <taxon>Diptera</taxon>
        <taxon>Nematocera</taxon>
        <taxon>Sciaroidea</taxon>
        <taxon>Sciaridae</taxon>
        <taxon>Pseudolycoriella</taxon>
    </lineage>
</organism>
<comment type="subcellular location">
    <subcellularLocation>
        <location evidence="1">Secreted</location>
    </subcellularLocation>
</comment>
<comment type="caution">
    <text evidence="12">The sequence shown here is derived from an EMBL/GenBank/DDBJ whole genome shotgun (WGS) entry which is preliminary data.</text>
</comment>
<keyword evidence="9" id="KW-0325">Glycoprotein</keyword>
<evidence type="ECO:0000313" key="12">
    <source>
        <dbReference type="EMBL" id="KAJ6646995.1"/>
    </source>
</evidence>
<evidence type="ECO:0000256" key="2">
    <source>
        <dbReference type="ARBA" id="ARBA00022525"/>
    </source>
</evidence>
<dbReference type="Pfam" id="PF01421">
    <property type="entry name" value="Reprolysin"/>
    <property type="match status" value="1"/>
</dbReference>
<keyword evidence="5" id="KW-0378">Hydrolase</keyword>
<dbReference type="InterPro" id="IPR000884">
    <property type="entry name" value="TSP1_rpt"/>
</dbReference>
<dbReference type="GO" id="GO:0006508">
    <property type="term" value="P:proteolysis"/>
    <property type="evidence" value="ECO:0007669"/>
    <property type="project" value="UniProtKB-KW"/>
</dbReference>
<dbReference type="GO" id="GO:0004222">
    <property type="term" value="F:metalloendopeptidase activity"/>
    <property type="evidence" value="ECO:0007669"/>
    <property type="project" value="InterPro"/>
</dbReference>
<dbReference type="OrthoDB" id="9942326at2759"/>
<dbReference type="PANTHER" id="PTHR13723:SF294">
    <property type="entry name" value="A DISINTEGRIN AND METALLOPROTEINASE WITH THROMBOSPONDIN MOTIFS 7-LIKE PROTEIN"/>
    <property type="match status" value="1"/>
</dbReference>
<evidence type="ECO:0000256" key="1">
    <source>
        <dbReference type="ARBA" id="ARBA00004613"/>
    </source>
</evidence>
<dbReference type="Pfam" id="PF17771">
    <property type="entry name" value="ADAMTS_CR_2"/>
    <property type="match status" value="1"/>
</dbReference>
<evidence type="ECO:0000256" key="5">
    <source>
        <dbReference type="ARBA" id="ARBA00022801"/>
    </source>
</evidence>
<dbReference type="Proteomes" id="UP001151699">
    <property type="component" value="Chromosome A"/>
</dbReference>
<accession>A0A9Q0NAX0</accession>
<dbReference type="PROSITE" id="PS50092">
    <property type="entry name" value="TSP1"/>
    <property type="match status" value="1"/>
</dbReference>
<evidence type="ECO:0000256" key="7">
    <source>
        <dbReference type="ARBA" id="ARBA00023049"/>
    </source>
</evidence>
<proteinExistence type="predicted"/>